<gene>
    <name evidence="7" type="primary">Aste57867_983</name>
    <name evidence="6" type="ORF">As57867_000982</name>
    <name evidence="7" type="ORF">ASTE57867_983</name>
</gene>
<dbReference type="InterPro" id="IPR036390">
    <property type="entry name" value="WH_DNA-bd_sf"/>
</dbReference>
<evidence type="ECO:0000256" key="4">
    <source>
        <dbReference type="RuleBase" id="RU004020"/>
    </source>
</evidence>
<dbReference type="GO" id="GO:0043565">
    <property type="term" value="F:sequence-specific DNA binding"/>
    <property type="evidence" value="ECO:0007669"/>
    <property type="project" value="InterPro"/>
</dbReference>
<proteinExistence type="inferred from homology"/>
<dbReference type="GO" id="GO:0003700">
    <property type="term" value="F:DNA-binding transcription factor activity"/>
    <property type="evidence" value="ECO:0007669"/>
    <property type="project" value="InterPro"/>
</dbReference>
<dbReference type="Gene3D" id="1.10.10.10">
    <property type="entry name" value="Winged helix-like DNA-binding domain superfamily/Winged helix DNA-binding domain"/>
    <property type="match status" value="1"/>
</dbReference>
<evidence type="ECO:0000256" key="1">
    <source>
        <dbReference type="ARBA" id="ARBA00004123"/>
    </source>
</evidence>
<comment type="similarity">
    <text evidence="4">Belongs to the HSF family.</text>
</comment>
<accession>A0A485K4A1</accession>
<evidence type="ECO:0000259" key="5">
    <source>
        <dbReference type="SMART" id="SM00415"/>
    </source>
</evidence>
<dbReference type="PANTHER" id="PTHR10015:SF427">
    <property type="entry name" value="HEAT SHOCK FACTOR PROTEIN"/>
    <property type="match status" value="1"/>
</dbReference>
<keyword evidence="3" id="KW-0539">Nucleus</keyword>
<dbReference type="GO" id="GO:0005634">
    <property type="term" value="C:nucleus"/>
    <property type="evidence" value="ECO:0007669"/>
    <property type="project" value="UniProtKB-SubCell"/>
</dbReference>
<dbReference type="InterPro" id="IPR036388">
    <property type="entry name" value="WH-like_DNA-bd_sf"/>
</dbReference>
<dbReference type="AlphaFoldDB" id="A0A485K4A1"/>
<evidence type="ECO:0000256" key="3">
    <source>
        <dbReference type="ARBA" id="ARBA00023242"/>
    </source>
</evidence>
<evidence type="ECO:0000313" key="6">
    <source>
        <dbReference type="EMBL" id="KAF0719512.1"/>
    </source>
</evidence>
<reference evidence="6" key="2">
    <citation type="submission" date="2019-06" db="EMBL/GenBank/DDBJ databases">
        <title>Genomics analysis of Aphanomyces spp. identifies a new class of oomycete effector associated with host adaptation.</title>
        <authorList>
            <person name="Gaulin E."/>
        </authorList>
    </citation>
    <scope>NUCLEOTIDE SEQUENCE</scope>
    <source>
        <strain evidence="6">CBS 578.67</strain>
    </source>
</reference>
<dbReference type="Proteomes" id="UP000332933">
    <property type="component" value="Unassembled WGS sequence"/>
</dbReference>
<dbReference type="OrthoDB" id="60033at2759"/>
<evidence type="ECO:0000313" key="7">
    <source>
        <dbReference type="EMBL" id="VFT78205.1"/>
    </source>
</evidence>
<protein>
    <submittedName>
        <fullName evidence="7">Aste57867_983 protein</fullName>
    </submittedName>
</protein>
<dbReference type="SMART" id="SM00415">
    <property type="entry name" value="HSF"/>
    <property type="match status" value="1"/>
</dbReference>
<organism evidence="7 8">
    <name type="scientific">Aphanomyces stellatus</name>
    <dbReference type="NCBI Taxonomy" id="120398"/>
    <lineage>
        <taxon>Eukaryota</taxon>
        <taxon>Sar</taxon>
        <taxon>Stramenopiles</taxon>
        <taxon>Oomycota</taxon>
        <taxon>Saprolegniomycetes</taxon>
        <taxon>Saprolegniales</taxon>
        <taxon>Verrucalvaceae</taxon>
        <taxon>Aphanomyces</taxon>
    </lineage>
</organism>
<dbReference type="PANTHER" id="PTHR10015">
    <property type="entry name" value="HEAT SHOCK TRANSCRIPTION FACTOR"/>
    <property type="match status" value="1"/>
</dbReference>
<evidence type="ECO:0000313" key="8">
    <source>
        <dbReference type="Proteomes" id="UP000332933"/>
    </source>
</evidence>
<dbReference type="Pfam" id="PF00447">
    <property type="entry name" value="HSF_DNA-bind"/>
    <property type="match status" value="1"/>
</dbReference>
<keyword evidence="8" id="KW-1185">Reference proteome</keyword>
<reference evidence="7 8" key="1">
    <citation type="submission" date="2019-03" db="EMBL/GenBank/DDBJ databases">
        <authorList>
            <person name="Gaulin E."/>
            <person name="Dumas B."/>
        </authorList>
    </citation>
    <scope>NUCLEOTIDE SEQUENCE [LARGE SCALE GENOMIC DNA]</scope>
    <source>
        <strain evidence="7">CBS 568.67</strain>
    </source>
</reference>
<dbReference type="EMBL" id="CAADRA010000066">
    <property type="protein sequence ID" value="VFT78205.1"/>
    <property type="molecule type" value="Genomic_DNA"/>
</dbReference>
<sequence length="142" mass="16120">MAEAGTRSRGSVAPFIHTLGQMLESEAALQWTADGRSFQILDMAAFTHDVLPQYFNHNKYASFQRQLNYFGFRKRTKRYSRICTFTNPDFTRDEHARRQLIVRQKAGKGGGATTTDLDLDKDWDVQLVAAYIEDCFGQASTG</sequence>
<name>A0A485K4A1_9STRA</name>
<feature type="domain" description="HSF-type DNA-binding" evidence="5">
    <location>
        <begin position="11"/>
        <end position="104"/>
    </location>
</feature>
<comment type="subcellular location">
    <subcellularLocation>
        <location evidence="1">Nucleus</location>
    </subcellularLocation>
</comment>
<dbReference type="SUPFAM" id="SSF46785">
    <property type="entry name" value="Winged helix' DNA-binding domain"/>
    <property type="match status" value="1"/>
</dbReference>
<evidence type="ECO:0000256" key="2">
    <source>
        <dbReference type="ARBA" id="ARBA00023125"/>
    </source>
</evidence>
<dbReference type="InterPro" id="IPR000232">
    <property type="entry name" value="HSF_DNA-bd"/>
</dbReference>
<dbReference type="PRINTS" id="PR00056">
    <property type="entry name" value="HSFDOMAIN"/>
</dbReference>
<dbReference type="EMBL" id="VJMH01000066">
    <property type="protein sequence ID" value="KAF0719512.1"/>
    <property type="molecule type" value="Genomic_DNA"/>
</dbReference>
<dbReference type="FunFam" id="1.10.10.10:FF:000286">
    <property type="entry name" value="Heat shock transcription factor"/>
    <property type="match status" value="1"/>
</dbReference>
<keyword evidence="2" id="KW-0238">DNA-binding</keyword>